<protein>
    <recommendedName>
        <fullName evidence="3">Pectinesterase inhibitor domain-containing protein</fullName>
    </recommendedName>
</protein>
<dbReference type="NCBIfam" id="TIGR01614">
    <property type="entry name" value="PME_inhib"/>
    <property type="match status" value="1"/>
</dbReference>
<evidence type="ECO:0000313" key="4">
    <source>
        <dbReference type="EMBL" id="THG22896.1"/>
    </source>
</evidence>
<dbReference type="AlphaFoldDB" id="A0A4S4F1Z0"/>
<dbReference type="GO" id="GO:0046910">
    <property type="term" value="F:pectinesterase inhibitor activity"/>
    <property type="evidence" value="ECO:0007669"/>
    <property type="project" value="UniProtKB-ARBA"/>
</dbReference>
<name>A0A4S4F1Z0_CAMSN</name>
<evidence type="ECO:0000313" key="5">
    <source>
        <dbReference type="Proteomes" id="UP000306102"/>
    </source>
</evidence>
<evidence type="ECO:0000256" key="2">
    <source>
        <dbReference type="SAM" id="SignalP"/>
    </source>
</evidence>
<keyword evidence="1 2" id="KW-0732">Signal</keyword>
<dbReference type="PANTHER" id="PTHR31080">
    <property type="entry name" value="PECTINESTERASE INHIBITOR-LIKE"/>
    <property type="match status" value="1"/>
</dbReference>
<dbReference type="InterPro" id="IPR006501">
    <property type="entry name" value="Pectinesterase_inhib_dom"/>
</dbReference>
<reference evidence="4 5" key="1">
    <citation type="journal article" date="2018" name="Proc. Natl. Acad. Sci. U.S.A.">
        <title>Draft genome sequence of Camellia sinensis var. sinensis provides insights into the evolution of the tea genome and tea quality.</title>
        <authorList>
            <person name="Wei C."/>
            <person name="Yang H."/>
            <person name="Wang S."/>
            <person name="Zhao J."/>
            <person name="Liu C."/>
            <person name="Gao L."/>
            <person name="Xia E."/>
            <person name="Lu Y."/>
            <person name="Tai Y."/>
            <person name="She G."/>
            <person name="Sun J."/>
            <person name="Cao H."/>
            <person name="Tong W."/>
            <person name="Gao Q."/>
            <person name="Li Y."/>
            <person name="Deng W."/>
            <person name="Jiang X."/>
            <person name="Wang W."/>
            <person name="Chen Q."/>
            <person name="Zhang S."/>
            <person name="Li H."/>
            <person name="Wu J."/>
            <person name="Wang P."/>
            <person name="Li P."/>
            <person name="Shi C."/>
            <person name="Zheng F."/>
            <person name="Jian J."/>
            <person name="Huang B."/>
            <person name="Shan D."/>
            <person name="Shi M."/>
            <person name="Fang C."/>
            <person name="Yue Y."/>
            <person name="Li F."/>
            <person name="Li D."/>
            <person name="Wei S."/>
            <person name="Han B."/>
            <person name="Jiang C."/>
            <person name="Yin Y."/>
            <person name="Xia T."/>
            <person name="Zhang Z."/>
            <person name="Bennetzen J.L."/>
            <person name="Zhao S."/>
            <person name="Wan X."/>
        </authorList>
    </citation>
    <scope>NUCLEOTIDE SEQUENCE [LARGE SCALE GENOMIC DNA]</scope>
    <source>
        <strain evidence="5">cv. Shuchazao</strain>
        <tissue evidence="4">Leaf</tissue>
    </source>
</reference>
<feature type="signal peptide" evidence="2">
    <location>
        <begin position="1"/>
        <end position="26"/>
    </location>
</feature>
<accession>A0A4S4F1Z0</accession>
<dbReference type="SUPFAM" id="SSF101148">
    <property type="entry name" value="Plant invertase/pectin methylesterase inhibitor"/>
    <property type="match status" value="1"/>
</dbReference>
<proteinExistence type="predicted"/>
<feature type="chain" id="PRO_5020506929" description="Pectinesterase inhibitor domain-containing protein" evidence="2">
    <location>
        <begin position="27"/>
        <end position="209"/>
    </location>
</feature>
<keyword evidence="5" id="KW-1185">Reference proteome</keyword>
<dbReference type="CDD" id="cd15798">
    <property type="entry name" value="PMEI-like_3"/>
    <property type="match status" value="1"/>
</dbReference>
<dbReference type="Proteomes" id="UP000306102">
    <property type="component" value="Unassembled WGS sequence"/>
</dbReference>
<dbReference type="EMBL" id="SDRB02000619">
    <property type="protein sequence ID" value="THG22896.1"/>
    <property type="molecule type" value="Genomic_DNA"/>
</dbReference>
<organism evidence="4 5">
    <name type="scientific">Camellia sinensis var. sinensis</name>
    <name type="common">China tea</name>
    <dbReference type="NCBI Taxonomy" id="542762"/>
    <lineage>
        <taxon>Eukaryota</taxon>
        <taxon>Viridiplantae</taxon>
        <taxon>Streptophyta</taxon>
        <taxon>Embryophyta</taxon>
        <taxon>Tracheophyta</taxon>
        <taxon>Spermatophyta</taxon>
        <taxon>Magnoliopsida</taxon>
        <taxon>eudicotyledons</taxon>
        <taxon>Gunneridae</taxon>
        <taxon>Pentapetalae</taxon>
        <taxon>asterids</taxon>
        <taxon>Ericales</taxon>
        <taxon>Theaceae</taxon>
        <taxon>Camellia</taxon>
    </lineage>
</organism>
<dbReference type="SMART" id="SM00856">
    <property type="entry name" value="PMEI"/>
    <property type="match status" value="1"/>
</dbReference>
<dbReference type="SMR" id="A0A4S4F1Z0"/>
<dbReference type="InterPro" id="IPR035513">
    <property type="entry name" value="Invertase/methylesterase_inhib"/>
</dbReference>
<evidence type="ECO:0000256" key="1">
    <source>
        <dbReference type="ARBA" id="ARBA00022729"/>
    </source>
</evidence>
<gene>
    <name evidence="4" type="ORF">TEA_026943</name>
</gene>
<dbReference type="Pfam" id="PF04043">
    <property type="entry name" value="PMEI"/>
    <property type="match status" value="1"/>
</dbReference>
<dbReference type="FunFam" id="1.20.140.40:FF:000005">
    <property type="entry name" value="Pectin methylesterase inhibitor 1"/>
    <property type="match status" value="1"/>
</dbReference>
<sequence>MEASFLFHAQTTLFTLLLFTTTYINSCSTTKPNTAFIKKSCNTTLYPHLCYKSLSIYANKIQKSPKRLATTALSITLSASKSTTAAMKKLSKDQGLKPREVTAMADCVEVLGDSVYELQRSMKEMARVEGGGGSSSDFEFQMSNIETWVSAALTDDDTCTEGFAGKAMNGVVKTMVRSYIVKVAQLTSNALAIVNNYAATHNNPHATSP</sequence>
<comment type="caution">
    <text evidence="4">The sequence shown here is derived from an EMBL/GenBank/DDBJ whole genome shotgun (WGS) entry which is preliminary data.</text>
</comment>
<dbReference type="InterPro" id="IPR051955">
    <property type="entry name" value="PME_Inhibitor"/>
</dbReference>
<dbReference type="Gene3D" id="1.20.140.40">
    <property type="entry name" value="Invertase/pectin methylesterase inhibitor family protein"/>
    <property type="match status" value="1"/>
</dbReference>
<feature type="domain" description="Pectinesterase inhibitor" evidence="3">
    <location>
        <begin position="32"/>
        <end position="193"/>
    </location>
</feature>
<dbReference type="PANTHER" id="PTHR31080:SF117">
    <property type="entry name" value="PLANT INVERTASE_PECTIN METHYLESTERASE INHIBITOR SUPERFAMILY PROTEIN"/>
    <property type="match status" value="1"/>
</dbReference>
<evidence type="ECO:0000259" key="3">
    <source>
        <dbReference type="SMART" id="SM00856"/>
    </source>
</evidence>